<reference evidence="1 2" key="1">
    <citation type="journal article" date="2018" name="Sci. Rep.">
        <title>Comparative analysis of the Pocillopora damicornis genome highlights role of immune system in coral evolution.</title>
        <authorList>
            <person name="Cunning R."/>
            <person name="Bay R.A."/>
            <person name="Gillette P."/>
            <person name="Baker A.C."/>
            <person name="Traylor-Knowles N."/>
        </authorList>
    </citation>
    <scope>NUCLEOTIDE SEQUENCE [LARGE SCALE GENOMIC DNA]</scope>
    <source>
        <strain evidence="1">RSMAS</strain>
        <tissue evidence="1">Whole animal</tissue>
    </source>
</reference>
<name>A0A3M6T7Q5_POCDA</name>
<organism evidence="1 2">
    <name type="scientific">Pocillopora damicornis</name>
    <name type="common">Cauliflower coral</name>
    <name type="synonym">Millepora damicornis</name>
    <dbReference type="NCBI Taxonomy" id="46731"/>
    <lineage>
        <taxon>Eukaryota</taxon>
        <taxon>Metazoa</taxon>
        <taxon>Cnidaria</taxon>
        <taxon>Anthozoa</taxon>
        <taxon>Hexacorallia</taxon>
        <taxon>Scleractinia</taxon>
        <taxon>Astrocoeniina</taxon>
        <taxon>Pocilloporidae</taxon>
        <taxon>Pocillopora</taxon>
    </lineage>
</organism>
<dbReference type="AlphaFoldDB" id="A0A3M6T7Q5"/>
<evidence type="ECO:0000313" key="2">
    <source>
        <dbReference type="Proteomes" id="UP000275408"/>
    </source>
</evidence>
<dbReference type="InterPro" id="IPR053164">
    <property type="entry name" value="IS1016-like_transposase"/>
</dbReference>
<dbReference type="EMBL" id="RCHS01004142">
    <property type="protein sequence ID" value="RMX37412.1"/>
    <property type="molecule type" value="Genomic_DNA"/>
</dbReference>
<dbReference type="PANTHER" id="PTHR47163">
    <property type="entry name" value="DDE_TNP_IS1595 DOMAIN-CONTAINING PROTEIN"/>
    <property type="match status" value="1"/>
</dbReference>
<dbReference type="PANTHER" id="PTHR47163:SF2">
    <property type="entry name" value="SI:DKEY-17M8.2"/>
    <property type="match status" value="1"/>
</dbReference>
<gene>
    <name evidence="1" type="ORF">pdam_00022482</name>
</gene>
<accession>A0A3M6T7Q5</accession>
<keyword evidence="2" id="KW-1185">Reference proteome</keyword>
<dbReference type="Proteomes" id="UP000275408">
    <property type="component" value="Unassembled WGS sequence"/>
</dbReference>
<sequence>MTIESAEKECKLLSHTTKHSKDFAIVIKSGLSVDMRCATCRRKRSLRTGTFFREFPRIPLGKLVVLMYLWSHRELRSTVARMLSLTRNTVGNVYAVMRHYCGRDLEDQPVTPFGGRVFVVKSDESQFRHKSK</sequence>
<protein>
    <submittedName>
        <fullName evidence="1">Uncharacterized protein</fullName>
    </submittedName>
</protein>
<evidence type="ECO:0000313" key="1">
    <source>
        <dbReference type="EMBL" id="RMX37412.1"/>
    </source>
</evidence>
<feature type="non-terminal residue" evidence="1">
    <location>
        <position position="132"/>
    </location>
</feature>
<proteinExistence type="predicted"/>
<dbReference type="STRING" id="46731.A0A3M6T7Q5"/>
<dbReference type="OrthoDB" id="5945490at2759"/>
<comment type="caution">
    <text evidence="1">The sequence shown here is derived from an EMBL/GenBank/DDBJ whole genome shotgun (WGS) entry which is preliminary data.</text>
</comment>